<evidence type="ECO:0000313" key="3">
    <source>
        <dbReference type="EMBL" id="CCW34263.1"/>
    </source>
</evidence>
<keyword evidence="2" id="KW-0472">Membrane</keyword>
<dbReference type="KEGG" id="ccz:CCALI_00428"/>
<feature type="compositionally biased region" description="Basic residues" evidence="1">
    <location>
        <begin position="82"/>
        <end position="94"/>
    </location>
</feature>
<dbReference type="InParanoid" id="S0EWW3"/>
<keyword evidence="4" id="KW-1185">Reference proteome</keyword>
<dbReference type="STRING" id="454171.CP488_00728"/>
<feature type="transmembrane region" description="Helical" evidence="2">
    <location>
        <begin position="12"/>
        <end position="32"/>
    </location>
</feature>
<gene>
    <name evidence="3" type="ORF">CCALI_00428</name>
</gene>
<feature type="region of interest" description="Disordered" evidence="1">
    <location>
        <begin position="79"/>
        <end position="100"/>
    </location>
</feature>
<dbReference type="PATRIC" id="fig|1303518.3.peg.435"/>
<keyword evidence="2" id="KW-0812">Transmembrane</keyword>
<dbReference type="Proteomes" id="UP000014227">
    <property type="component" value="Chromosome I"/>
</dbReference>
<dbReference type="AlphaFoldDB" id="S0EWW3"/>
<reference evidence="4" key="1">
    <citation type="submission" date="2013-03" db="EMBL/GenBank/DDBJ databases">
        <title>Genome sequence of Chthonomonas calidirosea, the first sequenced genome from the Armatimonadetes phylum (formally candidate division OP10).</title>
        <authorList>
            <person name="Lee K.C.Y."/>
            <person name="Morgan X.C."/>
            <person name="Dunfield P.F."/>
            <person name="Tamas I."/>
            <person name="Houghton K.M."/>
            <person name="Vyssotski M."/>
            <person name="Ryan J.L.J."/>
            <person name="Lagutin K."/>
            <person name="McDonald I.R."/>
            <person name="Stott M.B."/>
        </authorList>
    </citation>
    <scope>NUCLEOTIDE SEQUENCE [LARGE SCALE GENOMIC DNA]</scope>
    <source>
        <strain evidence="4">DSM 23976 / ICMP 18418 / T49</strain>
    </source>
</reference>
<name>S0EWW3_CHTCT</name>
<accession>S0EWW3</accession>
<proteinExistence type="predicted"/>
<evidence type="ECO:0000256" key="1">
    <source>
        <dbReference type="SAM" id="MobiDB-lite"/>
    </source>
</evidence>
<dbReference type="HOGENOM" id="CLU_2300803_0_0_0"/>
<evidence type="ECO:0000256" key="2">
    <source>
        <dbReference type="SAM" id="Phobius"/>
    </source>
</evidence>
<protein>
    <submittedName>
        <fullName evidence="3">Uncharacterized protein</fullName>
    </submittedName>
</protein>
<dbReference type="EMBL" id="HF951689">
    <property type="protein sequence ID" value="CCW34263.1"/>
    <property type="molecule type" value="Genomic_DNA"/>
</dbReference>
<evidence type="ECO:0000313" key="4">
    <source>
        <dbReference type="Proteomes" id="UP000014227"/>
    </source>
</evidence>
<sequence>MSETSLSRRNTAILLASTAASIGGAITIYAIWRWRMRQQAAHDVAHHLRDANSILQACYEKIREIESQLPEIGVVLNEKPSREKRGRGRRRTSSRVKDDV</sequence>
<organism evidence="3 4">
    <name type="scientific">Chthonomonas calidirosea (strain DSM 23976 / ICMP 18418 / T49)</name>
    <dbReference type="NCBI Taxonomy" id="1303518"/>
    <lineage>
        <taxon>Bacteria</taxon>
        <taxon>Bacillati</taxon>
        <taxon>Armatimonadota</taxon>
        <taxon>Chthonomonadia</taxon>
        <taxon>Chthonomonadales</taxon>
        <taxon>Chthonomonadaceae</taxon>
        <taxon>Chthonomonas</taxon>
    </lineage>
</organism>
<dbReference type="RefSeq" id="WP_016481825.1">
    <property type="nucleotide sequence ID" value="NC_021487.1"/>
</dbReference>
<keyword evidence="2" id="KW-1133">Transmembrane helix</keyword>